<dbReference type="SUPFAM" id="SSF158472">
    <property type="entry name" value="HAMP domain-like"/>
    <property type="match status" value="1"/>
</dbReference>
<keyword evidence="8" id="KW-0807">Transducer</keyword>
<dbReference type="CDD" id="cd06225">
    <property type="entry name" value="HAMP"/>
    <property type="match status" value="1"/>
</dbReference>
<keyword evidence="15" id="KW-1185">Reference proteome</keyword>
<dbReference type="GO" id="GO:0004888">
    <property type="term" value="F:transmembrane signaling receptor activity"/>
    <property type="evidence" value="ECO:0007669"/>
    <property type="project" value="InterPro"/>
</dbReference>
<keyword evidence="3" id="KW-0145">Chemotaxis</keyword>
<dbReference type="SMART" id="SM00304">
    <property type="entry name" value="HAMP"/>
    <property type="match status" value="2"/>
</dbReference>
<feature type="domain" description="T-SNARE coiled-coil homology" evidence="12">
    <location>
        <begin position="493"/>
        <end position="555"/>
    </location>
</feature>
<dbReference type="PROSITE" id="PS50192">
    <property type="entry name" value="T_SNARE"/>
    <property type="match status" value="1"/>
</dbReference>
<evidence type="ECO:0000313" key="15">
    <source>
        <dbReference type="Proteomes" id="UP000265848"/>
    </source>
</evidence>
<feature type="domain" description="Methyl-accepting transducer" evidence="11">
    <location>
        <begin position="334"/>
        <end position="563"/>
    </location>
</feature>
<dbReference type="FunFam" id="1.10.287.950:FF:000001">
    <property type="entry name" value="Methyl-accepting chemotaxis sensory transducer"/>
    <property type="match status" value="1"/>
</dbReference>
<dbReference type="SMART" id="SM01049">
    <property type="entry name" value="Cache_2"/>
    <property type="match status" value="1"/>
</dbReference>
<protein>
    <submittedName>
        <fullName evidence="14">HAMP domain-containing protein</fullName>
    </submittedName>
</protein>
<keyword evidence="6 10" id="KW-0472">Membrane</keyword>
<evidence type="ECO:0000256" key="2">
    <source>
        <dbReference type="ARBA" id="ARBA00022475"/>
    </source>
</evidence>
<feature type="domain" description="HAMP" evidence="13">
    <location>
        <begin position="214"/>
        <end position="267"/>
    </location>
</feature>
<evidence type="ECO:0000313" key="14">
    <source>
        <dbReference type="EMBL" id="RII38070.1"/>
    </source>
</evidence>
<dbReference type="CDD" id="cd11386">
    <property type="entry name" value="MCP_signal"/>
    <property type="match status" value="1"/>
</dbReference>
<dbReference type="GO" id="GO:0006935">
    <property type="term" value="P:chemotaxis"/>
    <property type="evidence" value="ECO:0007669"/>
    <property type="project" value="UniProtKB-KW"/>
</dbReference>
<dbReference type="Gene3D" id="3.30.450.20">
    <property type="entry name" value="PAS domain"/>
    <property type="match status" value="1"/>
</dbReference>
<evidence type="ECO:0000259" key="11">
    <source>
        <dbReference type="PROSITE" id="PS50111"/>
    </source>
</evidence>
<sequence length="622" mass="66366">MKPKKGLRIGARIYSIILVSVLASAALAFTMYDITVRNIYSMREAHLRDIVDSSASLVSALNDQVVDGTLSLEEAQAEAVDLLQKVRYDDGNYLFAFDYDTVVKAHGRSPDQVGTRRGGSLDPDGVDVYGALLSAARAGGGVVFYATQRTSGDTAEKLPKMSFARAFEPWEWVIGSGSYIQDIEAQIAHIRMRAYIAFGIGLLCLGIVSWLIARSVTGPINRLNLRMENLTKGDSTSDIPYADKADEIGEMARSVETFRQDIRRGAELERDAERRKSEQEAAVTALATGLRLLSTGDLSTQLKDAFPESYEALRSDFNGTVAKLADLIGTISETSISLEQRGEQISSSAEVVARSSIESAASLEEAAAAIEELTSSVKLAAKGASEADIIATQARSNAEQSGEVVRRAVTAMGEIENSSGKIAQIMDVIDDIAFQTNLLALNAGIEAARAGESGRGFAVVASEVRALAQRSSEAAREINILITESGNHVKDGVSLVNEAGASLDQISGSVAKIASHISDIATSANEQSAGVSEINTSVAHLDRTTQENSAKFQHTLDSSRSMTQEAIGLRRALSQFKLSRDSAKVVSFNSSSPAKSAPQPMAKAVNAPAPSSSSHDDSWEDF</sequence>
<comment type="caution">
    <text evidence="14">The sequence shown here is derived from an EMBL/GenBank/DDBJ whole genome shotgun (WGS) entry which is preliminary data.</text>
</comment>
<dbReference type="SUPFAM" id="SSF58104">
    <property type="entry name" value="Methyl-accepting chemotaxis protein (MCP) signaling domain"/>
    <property type="match status" value="1"/>
</dbReference>
<evidence type="ECO:0000256" key="10">
    <source>
        <dbReference type="SAM" id="Phobius"/>
    </source>
</evidence>
<reference evidence="14 15" key="1">
    <citation type="submission" date="2018-08" db="EMBL/GenBank/DDBJ databases">
        <title>Pseudooceanicola sediminis CY03 in the family Rhodobacteracea.</title>
        <authorList>
            <person name="Zhang Y.-J."/>
        </authorList>
    </citation>
    <scope>NUCLEOTIDE SEQUENCE [LARGE SCALE GENOMIC DNA]</scope>
    <source>
        <strain evidence="14 15">CY03</strain>
    </source>
</reference>
<evidence type="ECO:0000256" key="5">
    <source>
        <dbReference type="ARBA" id="ARBA00022989"/>
    </source>
</evidence>
<evidence type="ECO:0000256" key="7">
    <source>
        <dbReference type="ARBA" id="ARBA00029447"/>
    </source>
</evidence>
<feature type="transmembrane region" description="Helical" evidence="10">
    <location>
        <begin position="194"/>
        <end position="213"/>
    </location>
</feature>
<keyword evidence="4 10" id="KW-0812">Transmembrane</keyword>
<dbReference type="PANTHER" id="PTHR43531:SF11">
    <property type="entry name" value="METHYL-ACCEPTING CHEMOTAXIS PROTEIN 3"/>
    <property type="match status" value="1"/>
</dbReference>
<evidence type="ECO:0000256" key="3">
    <source>
        <dbReference type="ARBA" id="ARBA00022500"/>
    </source>
</evidence>
<accession>A0A399IYK0</accession>
<gene>
    <name evidence="14" type="ORF">DL237_14110</name>
</gene>
<dbReference type="GO" id="GO:0005886">
    <property type="term" value="C:plasma membrane"/>
    <property type="evidence" value="ECO:0007669"/>
    <property type="project" value="UniProtKB-SubCell"/>
</dbReference>
<comment type="similarity">
    <text evidence="7">Belongs to the methyl-accepting chemotaxis (MCP) protein family.</text>
</comment>
<dbReference type="PRINTS" id="PR00260">
    <property type="entry name" value="CHEMTRNSDUCR"/>
</dbReference>
<dbReference type="Pfam" id="PF00015">
    <property type="entry name" value="MCPsignal"/>
    <property type="match status" value="1"/>
</dbReference>
<dbReference type="PROSITE" id="PS50885">
    <property type="entry name" value="HAMP"/>
    <property type="match status" value="2"/>
</dbReference>
<dbReference type="Pfam" id="PF17200">
    <property type="entry name" value="sCache_2"/>
    <property type="match status" value="1"/>
</dbReference>
<evidence type="ECO:0000256" key="1">
    <source>
        <dbReference type="ARBA" id="ARBA00004651"/>
    </source>
</evidence>
<evidence type="ECO:0000256" key="8">
    <source>
        <dbReference type="PROSITE-ProRule" id="PRU00284"/>
    </source>
</evidence>
<keyword evidence="2" id="KW-1003">Cell membrane</keyword>
<dbReference type="AlphaFoldDB" id="A0A399IYK0"/>
<dbReference type="PROSITE" id="PS50111">
    <property type="entry name" value="CHEMOTAXIS_TRANSDUC_2"/>
    <property type="match status" value="1"/>
</dbReference>
<dbReference type="Gene3D" id="1.10.287.950">
    <property type="entry name" value="Methyl-accepting chemotaxis protein"/>
    <property type="match status" value="1"/>
</dbReference>
<dbReference type="SMART" id="SM00283">
    <property type="entry name" value="MA"/>
    <property type="match status" value="1"/>
</dbReference>
<evidence type="ECO:0000256" key="4">
    <source>
        <dbReference type="ARBA" id="ARBA00022692"/>
    </source>
</evidence>
<dbReference type="Proteomes" id="UP000265848">
    <property type="component" value="Unassembled WGS sequence"/>
</dbReference>
<dbReference type="PANTHER" id="PTHR43531">
    <property type="entry name" value="PROTEIN ICFG"/>
    <property type="match status" value="1"/>
</dbReference>
<dbReference type="OrthoDB" id="354287at2"/>
<dbReference type="Pfam" id="PF00672">
    <property type="entry name" value="HAMP"/>
    <property type="match status" value="1"/>
</dbReference>
<dbReference type="EMBL" id="QWJJ01000012">
    <property type="protein sequence ID" value="RII38070.1"/>
    <property type="molecule type" value="Genomic_DNA"/>
</dbReference>
<dbReference type="InterPro" id="IPR004089">
    <property type="entry name" value="MCPsignal_dom"/>
</dbReference>
<dbReference type="GO" id="GO:0007165">
    <property type="term" value="P:signal transduction"/>
    <property type="evidence" value="ECO:0007669"/>
    <property type="project" value="UniProtKB-KW"/>
</dbReference>
<dbReference type="Gene3D" id="1.10.8.500">
    <property type="entry name" value="HAMP domain in histidine kinase"/>
    <property type="match status" value="1"/>
</dbReference>
<dbReference type="InterPro" id="IPR000727">
    <property type="entry name" value="T_SNARE_dom"/>
</dbReference>
<keyword evidence="5 10" id="KW-1133">Transmembrane helix</keyword>
<organism evidence="14 15">
    <name type="scientific">Pseudooceanicola sediminis</name>
    <dbReference type="NCBI Taxonomy" id="2211117"/>
    <lineage>
        <taxon>Bacteria</taxon>
        <taxon>Pseudomonadati</taxon>
        <taxon>Pseudomonadota</taxon>
        <taxon>Alphaproteobacteria</taxon>
        <taxon>Rhodobacterales</taxon>
        <taxon>Paracoccaceae</taxon>
        <taxon>Pseudooceanicola</taxon>
    </lineage>
</organism>
<feature type="transmembrane region" description="Helical" evidence="10">
    <location>
        <begin position="12"/>
        <end position="34"/>
    </location>
</feature>
<dbReference type="RefSeq" id="WP_119399721.1">
    <property type="nucleotide sequence ID" value="NZ_QWJJ01000012.1"/>
</dbReference>
<dbReference type="InterPro" id="IPR051310">
    <property type="entry name" value="MCP_chemotaxis"/>
</dbReference>
<evidence type="ECO:0000256" key="6">
    <source>
        <dbReference type="ARBA" id="ARBA00023136"/>
    </source>
</evidence>
<evidence type="ECO:0000259" key="12">
    <source>
        <dbReference type="PROSITE" id="PS50192"/>
    </source>
</evidence>
<feature type="region of interest" description="Disordered" evidence="9">
    <location>
        <begin position="587"/>
        <end position="622"/>
    </location>
</feature>
<dbReference type="InterPro" id="IPR033480">
    <property type="entry name" value="sCache_2"/>
</dbReference>
<evidence type="ECO:0000256" key="9">
    <source>
        <dbReference type="SAM" id="MobiDB-lite"/>
    </source>
</evidence>
<dbReference type="InterPro" id="IPR003660">
    <property type="entry name" value="HAMP_dom"/>
</dbReference>
<comment type="subcellular location">
    <subcellularLocation>
        <location evidence="1">Cell membrane</location>
        <topology evidence="1">Multi-pass membrane protein</topology>
    </subcellularLocation>
</comment>
<proteinExistence type="inferred from homology"/>
<evidence type="ECO:0000259" key="13">
    <source>
        <dbReference type="PROSITE" id="PS50885"/>
    </source>
</evidence>
<feature type="domain" description="HAMP" evidence="13">
    <location>
        <begin position="277"/>
        <end position="329"/>
    </location>
</feature>
<dbReference type="InterPro" id="IPR004090">
    <property type="entry name" value="Chemotax_Me-accpt_rcpt"/>
</dbReference>
<name>A0A399IYK0_9RHOB</name>